<feature type="region of interest" description="Disordered" evidence="1">
    <location>
        <begin position="84"/>
        <end position="145"/>
    </location>
</feature>
<dbReference type="Proteomes" id="UP000663828">
    <property type="component" value="Unassembled WGS sequence"/>
</dbReference>
<gene>
    <name evidence="2" type="ORF">EDS130_LOCUS14958</name>
    <name evidence="3" type="ORF">XAT740_LOCUS16332</name>
</gene>
<keyword evidence="4" id="KW-1185">Reference proteome</keyword>
<proteinExistence type="predicted"/>
<dbReference type="OrthoDB" id="10009706at2759"/>
<comment type="caution">
    <text evidence="2">The sequence shown here is derived from an EMBL/GenBank/DDBJ whole genome shotgun (WGS) entry which is preliminary data.</text>
</comment>
<protein>
    <submittedName>
        <fullName evidence="2">Uncharacterized protein</fullName>
    </submittedName>
</protein>
<evidence type="ECO:0000313" key="5">
    <source>
        <dbReference type="Proteomes" id="UP000663852"/>
    </source>
</evidence>
<dbReference type="EMBL" id="CAJNOJ010000062">
    <property type="protein sequence ID" value="CAF1002552.1"/>
    <property type="molecule type" value="Genomic_DNA"/>
</dbReference>
<reference evidence="2" key="1">
    <citation type="submission" date="2021-02" db="EMBL/GenBank/DDBJ databases">
        <authorList>
            <person name="Nowell W R."/>
        </authorList>
    </citation>
    <scope>NUCLEOTIDE SEQUENCE</scope>
</reference>
<evidence type="ECO:0000256" key="1">
    <source>
        <dbReference type="SAM" id="MobiDB-lite"/>
    </source>
</evidence>
<feature type="compositionally biased region" description="Polar residues" evidence="1">
    <location>
        <begin position="88"/>
        <end position="98"/>
    </location>
</feature>
<evidence type="ECO:0000313" key="3">
    <source>
        <dbReference type="EMBL" id="CAF1061932.1"/>
    </source>
</evidence>
<name>A0A814GZE2_ADIRI</name>
<evidence type="ECO:0000313" key="2">
    <source>
        <dbReference type="EMBL" id="CAF1002552.1"/>
    </source>
</evidence>
<dbReference type="Proteomes" id="UP000663852">
    <property type="component" value="Unassembled WGS sequence"/>
</dbReference>
<dbReference type="AlphaFoldDB" id="A0A814GZE2"/>
<organism evidence="2 5">
    <name type="scientific">Adineta ricciae</name>
    <name type="common">Rotifer</name>
    <dbReference type="NCBI Taxonomy" id="249248"/>
    <lineage>
        <taxon>Eukaryota</taxon>
        <taxon>Metazoa</taxon>
        <taxon>Spiralia</taxon>
        <taxon>Gnathifera</taxon>
        <taxon>Rotifera</taxon>
        <taxon>Eurotatoria</taxon>
        <taxon>Bdelloidea</taxon>
        <taxon>Adinetida</taxon>
        <taxon>Adinetidae</taxon>
        <taxon>Adineta</taxon>
    </lineage>
</organism>
<feature type="compositionally biased region" description="Low complexity" evidence="1">
    <location>
        <begin position="123"/>
        <end position="137"/>
    </location>
</feature>
<sequence>MSSPPNVGSVDLEAVLNVRRRTLTSIGESAFHLQQHHHADTVYVKREDNSHSLFSIQSRILIFGELQLLCSTFERFTSNITIYDESADPSSNTSSFSAPFNDISEDDHEASGVTGALRQTSISSQSASPPQAPSSPATRRKKFSAIGRSQTVASTVSSYSSQSLDGKRYGAIEISNMNIIEILEVLLRTGLEFVNETSYYDQENVLHQSFVFSKLRHTAQKSGQSLVFARSASMVGT</sequence>
<evidence type="ECO:0000313" key="4">
    <source>
        <dbReference type="Proteomes" id="UP000663828"/>
    </source>
</evidence>
<accession>A0A814GZE2</accession>
<dbReference type="EMBL" id="CAJNOR010001038">
    <property type="protein sequence ID" value="CAF1061932.1"/>
    <property type="molecule type" value="Genomic_DNA"/>
</dbReference>